<keyword evidence="1" id="KW-0812">Transmembrane</keyword>
<dbReference type="OrthoDB" id="5516102at2"/>
<feature type="transmembrane region" description="Helical" evidence="1">
    <location>
        <begin position="14"/>
        <end position="34"/>
    </location>
</feature>
<dbReference type="Proteomes" id="UP000237968">
    <property type="component" value="Unassembled WGS sequence"/>
</dbReference>
<accession>A0A2S9YB61</accession>
<keyword evidence="1" id="KW-1133">Transmembrane helix</keyword>
<organism evidence="2 3">
    <name type="scientific">Enhygromyxa salina</name>
    <dbReference type="NCBI Taxonomy" id="215803"/>
    <lineage>
        <taxon>Bacteria</taxon>
        <taxon>Pseudomonadati</taxon>
        <taxon>Myxococcota</taxon>
        <taxon>Polyangia</taxon>
        <taxon>Nannocystales</taxon>
        <taxon>Nannocystaceae</taxon>
        <taxon>Enhygromyxa</taxon>
    </lineage>
</organism>
<protein>
    <submittedName>
        <fullName evidence="2">Uncharacterized protein</fullName>
    </submittedName>
</protein>
<evidence type="ECO:0000313" key="3">
    <source>
        <dbReference type="Proteomes" id="UP000237968"/>
    </source>
</evidence>
<comment type="caution">
    <text evidence="2">The sequence shown here is derived from an EMBL/GenBank/DDBJ whole genome shotgun (WGS) entry which is preliminary data.</text>
</comment>
<sequence>MSEGPRGSAVARRIGWVALALVLVLGPLVVRAWIDGRGELRQADAAAELGDVDAQIRHLGRAARWRLPIASHDDRARARLEEIAELAAETGELDEALAAWRELRGALLGTRAIGVVDPEQLRAANLAIVELMARQAAAASVPSERERWAAELDEDLGSRWQSLLAAACFGGWLIGCVGFFVQGIDAKGRLDPRPALRWGGSILVLMVGWILLM</sequence>
<name>A0A2S9YB61_9BACT</name>
<feature type="transmembrane region" description="Helical" evidence="1">
    <location>
        <begin position="163"/>
        <end position="183"/>
    </location>
</feature>
<keyword evidence="3" id="KW-1185">Reference proteome</keyword>
<keyword evidence="1" id="KW-0472">Membrane</keyword>
<evidence type="ECO:0000256" key="1">
    <source>
        <dbReference type="SAM" id="Phobius"/>
    </source>
</evidence>
<dbReference type="AlphaFoldDB" id="A0A2S9YB61"/>
<reference evidence="2 3" key="1">
    <citation type="submission" date="2018-03" db="EMBL/GenBank/DDBJ databases">
        <title>Draft Genome Sequences of the Obligatory Marine Myxobacteria Enhygromyxa salina SWB005.</title>
        <authorList>
            <person name="Poehlein A."/>
            <person name="Moghaddam J.A."/>
            <person name="Harms H."/>
            <person name="Alanjari M."/>
            <person name="Koenig G.M."/>
            <person name="Daniel R."/>
            <person name="Schaeberle T.F."/>
        </authorList>
    </citation>
    <scope>NUCLEOTIDE SEQUENCE [LARGE SCALE GENOMIC DNA]</scope>
    <source>
        <strain evidence="2 3">SWB005</strain>
    </source>
</reference>
<gene>
    <name evidence="2" type="ORF">ENSA5_24870</name>
</gene>
<dbReference type="RefSeq" id="WP_106391887.1">
    <property type="nucleotide sequence ID" value="NZ_PVNK01000125.1"/>
</dbReference>
<feature type="transmembrane region" description="Helical" evidence="1">
    <location>
        <begin position="195"/>
        <end position="212"/>
    </location>
</feature>
<evidence type="ECO:0000313" key="2">
    <source>
        <dbReference type="EMBL" id="PRQ02251.1"/>
    </source>
</evidence>
<proteinExistence type="predicted"/>
<dbReference type="EMBL" id="PVNK01000125">
    <property type="protein sequence ID" value="PRQ02251.1"/>
    <property type="molecule type" value="Genomic_DNA"/>
</dbReference>